<feature type="region of interest" description="Disordered" evidence="2">
    <location>
        <begin position="1"/>
        <end position="21"/>
    </location>
</feature>
<dbReference type="SMART" id="SM00899">
    <property type="entry name" value="FeoA"/>
    <property type="match status" value="1"/>
</dbReference>
<gene>
    <name evidence="4" type="ORF">CGZ88_0250</name>
</gene>
<sequence length="96" mass="10100">MDTSSPPTSKKSAATEPADTSLTVENCPMDADMAITAIGVDERHRFRMLELGLRAGTVIRVVQRASFGGRVVAKGTERIALDGRTASLIAVTPAAD</sequence>
<comment type="caution">
    <text evidence="4">The sequence shown here is derived from an EMBL/GenBank/DDBJ whole genome shotgun (WGS) entry which is preliminary data.</text>
</comment>
<dbReference type="InterPro" id="IPR038157">
    <property type="entry name" value="FeoA_core_dom"/>
</dbReference>
<dbReference type="EMBL" id="NMYC01000001">
    <property type="protein sequence ID" value="PLS28088.1"/>
    <property type="molecule type" value="Genomic_DNA"/>
</dbReference>
<dbReference type="InterPro" id="IPR007167">
    <property type="entry name" value="Fe-transptr_FeoA-like"/>
</dbReference>
<dbReference type="Gene3D" id="2.30.30.90">
    <property type="match status" value="1"/>
</dbReference>
<evidence type="ECO:0000313" key="5">
    <source>
        <dbReference type="Proteomes" id="UP000234935"/>
    </source>
</evidence>
<dbReference type="AlphaFoldDB" id="A0A2N5J1K5"/>
<feature type="domain" description="Ferrous iron transporter FeoA-like" evidence="3">
    <location>
        <begin position="22"/>
        <end position="93"/>
    </location>
</feature>
<dbReference type="GO" id="GO:0046914">
    <property type="term" value="F:transition metal ion binding"/>
    <property type="evidence" value="ECO:0007669"/>
    <property type="project" value="InterPro"/>
</dbReference>
<dbReference type="RefSeq" id="WP_243390027.1">
    <property type="nucleotide sequence ID" value="NZ_NMYC01000001.1"/>
</dbReference>
<organism evidence="4 5">
    <name type="scientific">Bifidobacterium anseris</name>
    <dbReference type="NCBI Taxonomy" id="2020963"/>
    <lineage>
        <taxon>Bacteria</taxon>
        <taxon>Bacillati</taxon>
        <taxon>Actinomycetota</taxon>
        <taxon>Actinomycetes</taxon>
        <taxon>Bifidobacteriales</taxon>
        <taxon>Bifidobacteriaceae</taxon>
        <taxon>Bifidobacterium</taxon>
    </lineage>
</organism>
<dbReference type="InterPro" id="IPR008988">
    <property type="entry name" value="Transcriptional_repressor_C"/>
</dbReference>
<dbReference type="Pfam" id="PF04023">
    <property type="entry name" value="FeoA"/>
    <property type="match status" value="1"/>
</dbReference>
<evidence type="ECO:0000259" key="3">
    <source>
        <dbReference type="SMART" id="SM00899"/>
    </source>
</evidence>
<evidence type="ECO:0000256" key="2">
    <source>
        <dbReference type="SAM" id="MobiDB-lite"/>
    </source>
</evidence>
<accession>A0A2N5J1K5</accession>
<reference evidence="4 5" key="1">
    <citation type="submission" date="2017-07" db="EMBL/GenBank/DDBJ databases">
        <title>Bifidobacterium novel species.</title>
        <authorList>
            <person name="Lugli G.A."/>
            <person name="Milani C."/>
            <person name="Duranti S."/>
            <person name="Mangifesta M."/>
        </authorList>
    </citation>
    <scope>NUCLEOTIDE SEQUENCE [LARGE SCALE GENOMIC DNA]</scope>
    <source>
        <strain evidence="5">Goo31D</strain>
    </source>
</reference>
<name>A0A2N5J1K5_9BIFI</name>
<evidence type="ECO:0000256" key="1">
    <source>
        <dbReference type="ARBA" id="ARBA00023004"/>
    </source>
</evidence>
<dbReference type="SUPFAM" id="SSF50037">
    <property type="entry name" value="C-terminal domain of transcriptional repressors"/>
    <property type="match status" value="1"/>
</dbReference>
<protein>
    <submittedName>
        <fullName evidence="4">Ferrous iron transport protein A</fullName>
    </submittedName>
</protein>
<keyword evidence="5" id="KW-1185">Reference proteome</keyword>
<evidence type="ECO:0000313" key="4">
    <source>
        <dbReference type="EMBL" id="PLS28088.1"/>
    </source>
</evidence>
<keyword evidence="1" id="KW-0408">Iron</keyword>
<dbReference type="Proteomes" id="UP000234935">
    <property type="component" value="Unassembled WGS sequence"/>
</dbReference>
<proteinExistence type="predicted"/>